<dbReference type="PROSITE" id="PS50082">
    <property type="entry name" value="WD_REPEATS_2"/>
    <property type="match status" value="1"/>
</dbReference>
<dbReference type="InterPro" id="IPR036322">
    <property type="entry name" value="WD40_repeat_dom_sf"/>
</dbReference>
<sequence>MTQTTYLQYDSPWPVYAMDWCKSWPQGQIRPRTPFRLALGSYTEDYRNRLTIIGLQDERSLVDDELHGTGYNDFIVLAETNHGYPATRLQWQPLSSTTFNWASKLSNAELLATTGDALRIWDLTYEGEQKTTNFVGRHQSSSGYSLSQRVALSGSKAPSSSSGPPLTSFSWNTVLPSHIVTSSIDTTCTVWDINVSSAITQLIAHDREVYDVAWLPNSTDVFTSVGADGSLRLFDLRSLEHSTILYEASTVRAKENAKSASPQPKPMSSPLLRIAFNPSDSHYIATFHADCGDVQILDMRSPGAPVIEIKAHKAQVNAIGWGKQESMLATVGMCIVMIIIPNAKFVDDCVDIGDDSQVLVWDLSPQAVASPRHLTTRLGSSPRPDSKRRTITDPVLAYSASSEINNLAWSPPIHSMNIPGTGTMLTGGEWLAVAAGKSVKILKV</sequence>
<accession>A0AAV5A0K7</accession>
<dbReference type="Proteomes" id="UP001050691">
    <property type="component" value="Unassembled WGS sequence"/>
</dbReference>
<dbReference type="InterPro" id="IPR001680">
    <property type="entry name" value="WD40_rpt"/>
</dbReference>
<evidence type="ECO:0000256" key="2">
    <source>
        <dbReference type="ARBA" id="ARBA00022737"/>
    </source>
</evidence>
<dbReference type="SMART" id="SM00320">
    <property type="entry name" value="WD40"/>
    <property type="match status" value="4"/>
</dbReference>
<protein>
    <recommendedName>
        <fullName evidence="7">WD40 repeat-like protein</fullName>
    </recommendedName>
</protein>
<feature type="repeat" description="WD" evidence="3">
    <location>
        <begin position="202"/>
        <end position="244"/>
    </location>
</feature>
<evidence type="ECO:0000256" key="1">
    <source>
        <dbReference type="ARBA" id="ARBA00022574"/>
    </source>
</evidence>
<gene>
    <name evidence="5" type="ORF">Clacol_000424</name>
</gene>
<evidence type="ECO:0008006" key="7">
    <source>
        <dbReference type="Google" id="ProtNLM"/>
    </source>
</evidence>
<feature type="region of interest" description="Disordered" evidence="4">
    <location>
        <begin position="372"/>
        <end position="391"/>
    </location>
</feature>
<comment type="caution">
    <text evidence="5">The sequence shown here is derived from an EMBL/GenBank/DDBJ whole genome shotgun (WGS) entry which is preliminary data.</text>
</comment>
<dbReference type="SUPFAM" id="SSF50978">
    <property type="entry name" value="WD40 repeat-like"/>
    <property type="match status" value="1"/>
</dbReference>
<dbReference type="PANTHER" id="PTHR19919">
    <property type="entry name" value="WD REPEAT CONTAINING PROTEIN"/>
    <property type="match status" value="1"/>
</dbReference>
<proteinExistence type="predicted"/>
<keyword evidence="6" id="KW-1185">Reference proteome</keyword>
<evidence type="ECO:0000256" key="4">
    <source>
        <dbReference type="SAM" id="MobiDB-lite"/>
    </source>
</evidence>
<dbReference type="InterPro" id="IPR015943">
    <property type="entry name" value="WD40/YVTN_repeat-like_dom_sf"/>
</dbReference>
<dbReference type="Pfam" id="PF00400">
    <property type="entry name" value="WD40"/>
    <property type="match status" value="1"/>
</dbReference>
<keyword evidence="1 3" id="KW-0853">WD repeat</keyword>
<keyword evidence="2" id="KW-0677">Repeat</keyword>
<dbReference type="AlphaFoldDB" id="A0AAV5A0K7"/>
<dbReference type="InterPro" id="IPR045159">
    <property type="entry name" value="DCAF7-like"/>
</dbReference>
<evidence type="ECO:0000313" key="5">
    <source>
        <dbReference type="EMBL" id="GJJ06234.1"/>
    </source>
</evidence>
<evidence type="ECO:0000313" key="6">
    <source>
        <dbReference type="Proteomes" id="UP001050691"/>
    </source>
</evidence>
<dbReference type="EMBL" id="BPWL01000001">
    <property type="protein sequence ID" value="GJJ06234.1"/>
    <property type="molecule type" value="Genomic_DNA"/>
</dbReference>
<dbReference type="Gene3D" id="2.130.10.10">
    <property type="entry name" value="YVTN repeat-like/Quinoprotein amine dehydrogenase"/>
    <property type="match status" value="1"/>
</dbReference>
<name>A0AAV5A0K7_9AGAM</name>
<evidence type="ECO:0000256" key="3">
    <source>
        <dbReference type="PROSITE-ProRule" id="PRU00221"/>
    </source>
</evidence>
<organism evidence="5 6">
    <name type="scientific">Clathrus columnatus</name>
    <dbReference type="NCBI Taxonomy" id="1419009"/>
    <lineage>
        <taxon>Eukaryota</taxon>
        <taxon>Fungi</taxon>
        <taxon>Dikarya</taxon>
        <taxon>Basidiomycota</taxon>
        <taxon>Agaricomycotina</taxon>
        <taxon>Agaricomycetes</taxon>
        <taxon>Phallomycetidae</taxon>
        <taxon>Phallales</taxon>
        <taxon>Clathraceae</taxon>
        <taxon>Clathrus</taxon>
    </lineage>
</organism>
<reference evidence="5" key="1">
    <citation type="submission" date="2021-10" db="EMBL/GenBank/DDBJ databases">
        <title>De novo Genome Assembly of Clathrus columnatus (Basidiomycota, Fungi) Using Illumina and Nanopore Sequence Data.</title>
        <authorList>
            <person name="Ogiso-Tanaka E."/>
            <person name="Itagaki H."/>
            <person name="Hosoya T."/>
            <person name="Hosaka K."/>
        </authorList>
    </citation>
    <scope>NUCLEOTIDE SEQUENCE</scope>
    <source>
        <strain evidence="5">MO-923</strain>
    </source>
</reference>